<comment type="similarity">
    <text evidence="2">Belongs to the glycosyl hydrolase 20 family.</text>
</comment>
<dbReference type="PRINTS" id="PR00738">
    <property type="entry name" value="GLHYDRLASE20"/>
</dbReference>
<dbReference type="PANTHER" id="PTHR22600">
    <property type="entry name" value="BETA-HEXOSAMINIDASE"/>
    <property type="match status" value="1"/>
</dbReference>
<evidence type="ECO:0000259" key="9">
    <source>
        <dbReference type="Pfam" id="PF13290"/>
    </source>
</evidence>
<comment type="catalytic activity">
    <reaction evidence="1">
        <text>Hydrolysis of terminal non-reducing N-acetyl-D-hexosamine residues in N-acetyl-beta-D-hexosaminides.</text>
        <dbReference type="EC" id="3.2.1.52"/>
    </reaction>
</comment>
<dbReference type="InterPro" id="IPR017853">
    <property type="entry name" value="GH"/>
</dbReference>
<dbReference type="InterPro" id="IPR059177">
    <property type="entry name" value="GH29D-like_dom"/>
</dbReference>
<evidence type="ECO:0000259" key="8">
    <source>
        <dbReference type="Pfam" id="PF02838"/>
    </source>
</evidence>
<dbReference type="CDD" id="cd06563">
    <property type="entry name" value="GH20_chitobiase-like"/>
    <property type="match status" value="1"/>
</dbReference>
<dbReference type="Gene3D" id="3.30.379.10">
    <property type="entry name" value="Chitobiase/beta-hexosaminidase domain 2-like"/>
    <property type="match status" value="1"/>
</dbReference>
<feature type="domain" description="Beta-hexosaminidase bacterial type N-terminal" evidence="8">
    <location>
        <begin position="18"/>
        <end position="140"/>
    </location>
</feature>
<dbReference type="EC" id="3.2.1.52" evidence="3"/>
<dbReference type="Pfam" id="PF02838">
    <property type="entry name" value="Glyco_hydro_20b"/>
    <property type="match status" value="1"/>
</dbReference>
<keyword evidence="5" id="KW-0326">Glycosidase</keyword>
<keyword evidence="4" id="KW-0378">Hydrolase</keyword>
<dbReference type="Pfam" id="PF13290">
    <property type="entry name" value="CHB_HEX_C_1"/>
    <property type="match status" value="1"/>
</dbReference>
<reference evidence="10 11" key="1">
    <citation type="submission" date="2017-10" db="EMBL/GenBank/DDBJ databases">
        <title>Paenichitinophaga pekingensis gen. nov., sp. nov., isolated from activated sludge.</title>
        <authorList>
            <person name="Jin D."/>
            <person name="Kong X."/>
            <person name="Deng Y."/>
            <person name="Bai Z."/>
        </authorList>
    </citation>
    <scope>NUCLEOTIDE SEQUENCE [LARGE SCALE GENOMIC DNA]</scope>
    <source>
        <strain evidence="10 11">13</strain>
    </source>
</reference>
<evidence type="ECO:0000256" key="4">
    <source>
        <dbReference type="ARBA" id="ARBA00022801"/>
    </source>
</evidence>
<dbReference type="SUPFAM" id="SSF51445">
    <property type="entry name" value="(Trans)glycosidases"/>
    <property type="match status" value="1"/>
</dbReference>
<dbReference type="Proteomes" id="UP000220133">
    <property type="component" value="Chromosome"/>
</dbReference>
<dbReference type="InterPro" id="IPR015882">
    <property type="entry name" value="HEX_bac_N"/>
</dbReference>
<dbReference type="InterPro" id="IPR008979">
    <property type="entry name" value="Galactose-bd-like_sf"/>
</dbReference>
<evidence type="ECO:0000313" key="10">
    <source>
        <dbReference type="EMBL" id="ATL49555.1"/>
    </source>
</evidence>
<proteinExistence type="inferred from homology"/>
<dbReference type="PANTHER" id="PTHR22600:SF57">
    <property type="entry name" value="BETA-N-ACETYLHEXOSAMINIDASE"/>
    <property type="match status" value="1"/>
</dbReference>
<accession>A0A291R054</accession>
<dbReference type="GO" id="GO:0004563">
    <property type="term" value="F:beta-N-acetylhexosaminidase activity"/>
    <property type="evidence" value="ECO:0007669"/>
    <property type="project" value="UniProtKB-EC"/>
</dbReference>
<dbReference type="InterPro" id="IPR025705">
    <property type="entry name" value="Beta_hexosaminidase_sua/sub"/>
</dbReference>
<dbReference type="InterPro" id="IPR029018">
    <property type="entry name" value="Hex-like_dom2"/>
</dbReference>
<evidence type="ECO:0000313" key="11">
    <source>
        <dbReference type="Proteomes" id="UP000220133"/>
    </source>
</evidence>
<evidence type="ECO:0000256" key="6">
    <source>
        <dbReference type="PIRSR" id="PIRSR625705-1"/>
    </source>
</evidence>
<organism evidence="10 11">
    <name type="scientific">Chitinophaga caeni</name>
    <dbReference type="NCBI Taxonomy" id="2029983"/>
    <lineage>
        <taxon>Bacteria</taxon>
        <taxon>Pseudomonadati</taxon>
        <taxon>Bacteroidota</taxon>
        <taxon>Chitinophagia</taxon>
        <taxon>Chitinophagales</taxon>
        <taxon>Chitinophagaceae</taxon>
        <taxon>Chitinophaga</taxon>
    </lineage>
</organism>
<dbReference type="InterPro" id="IPR015883">
    <property type="entry name" value="Glyco_hydro_20_cat"/>
</dbReference>
<keyword evidence="11" id="KW-1185">Reference proteome</keyword>
<dbReference type="SUPFAM" id="SSF49785">
    <property type="entry name" value="Galactose-binding domain-like"/>
    <property type="match status" value="1"/>
</dbReference>
<name>A0A291R054_9BACT</name>
<evidence type="ECO:0000256" key="5">
    <source>
        <dbReference type="ARBA" id="ARBA00023295"/>
    </source>
</evidence>
<gene>
    <name evidence="10" type="ORF">COR50_21560</name>
</gene>
<feature type="domain" description="Glycoside hydrolase family 20 catalytic" evidence="7">
    <location>
        <begin position="143"/>
        <end position="487"/>
    </location>
</feature>
<dbReference type="AlphaFoldDB" id="A0A291R054"/>
<evidence type="ECO:0000259" key="7">
    <source>
        <dbReference type="Pfam" id="PF00728"/>
    </source>
</evidence>
<dbReference type="Gene3D" id="2.60.120.260">
    <property type="entry name" value="Galactose-binding domain-like"/>
    <property type="match status" value="1"/>
</dbReference>
<dbReference type="GO" id="GO:0016020">
    <property type="term" value="C:membrane"/>
    <property type="evidence" value="ECO:0007669"/>
    <property type="project" value="TreeGrafter"/>
</dbReference>
<sequence>MIACVFSLEASAQATRKANIIPLPVSLQEKDGYFMINPGTKLMANSPSEKQTAELFNEYFKSISGYALPIVATATNNVIILRTLQQSPAEGYRISSSPNAITVTGNDDAGTFYGMQTVMQLVPVEKSKNYALPLVTVEDYPRFQYRGLHLDVCRHFFPVSFVKKYIDLLAMHKMNTFHWHLTDDQGWRIEIKKYPKLQTIASRRKTSMVGRYADNKFDGKPYGGYYTQEEVKDVVKYAAARQVTVIPEIEMPGHALAALAAYPNLGCTGGPYEVGTKWGVFDDVFCAGNDSVFAFLQDVLDEVMPLFPGKYVHIGGDECPKTRWKECPKCQARIKAEGLKDEHALQSYFIQRMEKYINSKGKKIIGWDEILEGGLAPNATVMSWRGMEGGTEAAKQHHDVIMTPGSHVYFDHYQSKDKSEPIAIGGFTPVSKVYSFEPVPASLSETEKQYIIGAQANLWSEYILTPEQVEYMVYPRATALSEVLWSPEGKRDYDDFLNRLKVHLKRLDVKHVNYAKHVFGIVSKVENKADGQVSVSLDTKLDGGVIRYTLDGKEPTPRSPIYKKPIQVSKDMDIWAKVFQGQKAFGSGYHQDFIYHKALGKKTTLLTQPSEKYMADGAFTLVNGIKGNEEHASGAWLGYAGKNMEAVIDLGKEMPVKEVSCRSLQNPSQWIWAGKKITIGLSTDGKNFNNRTTEGSFGGKLIGEMKLHYQPGASARYVKIVLENAGKIPSGNPGAGEDSWLFVDEIVVR</sequence>
<dbReference type="OrthoDB" id="726159at2"/>
<dbReference type="GO" id="GO:0005975">
    <property type="term" value="P:carbohydrate metabolic process"/>
    <property type="evidence" value="ECO:0007669"/>
    <property type="project" value="InterPro"/>
</dbReference>
<dbReference type="KEGG" id="cbae:COR50_21560"/>
<dbReference type="EMBL" id="CP023777">
    <property type="protein sequence ID" value="ATL49555.1"/>
    <property type="molecule type" value="Genomic_DNA"/>
</dbReference>
<evidence type="ECO:0000256" key="1">
    <source>
        <dbReference type="ARBA" id="ARBA00001231"/>
    </source>
</evidence>
<dbReference type="Pfam" id="PF00728">
    <property type="entry name" value="Glyco_hydro_20"/>
    <property type="match status" value="1"/>
</dbReference>
<dbReference type="GO" id="GO:0030203">
    <property type="term" value="P:glycosaminoglycan metabolic process"/>
    <property type="evidence" value="ECO:0007669"/>
    <property type="project" value="TreeGrafter"/>
</dbReference>
<feature type="active site" description="Proton donor" evidence="6">
    <location>
        <position position="318"/>
    </location>
</feature>
<dbReference type="Gene3D" id="3.20.20.80">
    <property type="entry name" value="Glycosidases"/>
    <property type="match status" value="1"/>
</dbReference>
<protein>
    <recommendedName>
        <fullName evidence="3">beta-N-acetylhexosaminidase</fullName>
        <ecNumber evidence="3">3.2.1.52</ecNumber>
    </recommendedName>
</protein>
<evidence type="ECO:0000256" key="2">
    <source>
        <dbReference type="ARBA" id="ARBA00006285"/>
    </source>
</evidence>
<evidence type="ECO:0000256" key="3">
    <source>
        <dbReference type="ARBA" id="ARBA00012663"/>
    </source>
</evidence>
<dbReference type="SUPFAM" id="SSF55545">
    <property type="entry name" value="beta-N-acetylhexosaminidase-like domain"/>
    <property type="match status" value="1"/>
</dbReference>
<feature type="domain" description="GH29D-like beta-sandwich" evidence="9">
    <location>
        <begin position="531"/>
        <end position="582"/>
    </location>
</feature>